<protein>
    <submittedName>
        <fullName evidence="3">Uncharacterized protein</fullName>
    </submittedName>
</protein>
<accession>A0ABV1DZP0</accession>
<evidence type="ECO:0000256" key="2">
    <source>
        <dbReference type="SAM" id="SignalP"/>
    </source>
</evidence>
<evidence type="ECO:0000256" key="1">
    <source>
        <dbReference type="SAM" id="MobiDB-lite"/>
    </source>
</evidence>
<keyword evidence="4" id="KW-1185">Reference proteome</keyword>
<feature type="compositionally biased region" description="Basic and acidic residues" evidence="1">
    <location>
        <begin position="293"/>
        <end position="308"/>
    </location>
</feature>
<sequence>MRKTRKILLVLTLALVFASLSAVPAFAVTEAEVQQQVNSIGKEGVTGNVFIWFLCAIGFLKVSQKIDSFMSSLGINVGHTGGSMLAEAMIAARGVASVKSFGGHSGSGGGSRGGASSGGVPGSGTLKGGLAGVVSRSFQNNAVKNATGSKEGGLGGKAFASSLEKGGGFANRIIGTVAAGDLSTTGSMTGEKASAALSSYLGYTALGENAEGVPSFSNVEIGGGRITATETSEEHPEGIAIGMYHADQYMAPSGEYSTVTAADGTTWYKQYAADTVERKPSKVPDGNITYHESIVKKLPDPPKRKDRV</sequence>
<reference evidence="3 4" key="1">
    <citation type="submission" date="2024-03" db="EMBL/GenBank/DDBJ databases">
        <title>Human intestinal bacterial collection.</title>
        <authorList>
            <person name="Pauvert C."/>
            <person name="Hitch T.C.A."/>
            <person name="Clavel T."/>
        </authorList>
    </citation>
    <scope>NUCLEOTIDE SEQUENCE [LARGE SCALE GENOMIC DNA]</scope>
    <source>
        <strain evidence="3 4">CLA-JM-H44</strain>
    </source>
</reference>
<proteinExistence type="predicted"/>
<dbReference type="RefSeq" id="WP_349218494.1">
    <property type="nucleotide sequence ID" value="NZ_JBBMFD010000005.1"/>
</dbReference>
<dbReference type="EMBL" id="JBBMFD010000005">
    <property type="protein sequence ID" value="MEQ2440114.1"/>
    <property type="molecule type" value="Genomic_DNA"/>
</dbReference>
<keyword evidence="2" id="KW-0732">Signal</keyword>
<dbReference type="Proteomes" id="UP001489509">
    <property type="component" value="Unassembled WGS sequence"/>
</dbReference>
<feature type="chain" id="PRO_5046160567" evidence="2">
    <location>
        <begin position="28"/>
        <end position="308"/>
    </location>
</feature>
<feature type="region of interest" description="Disordered" evidence="1">
    <location>
        <begin position="276"/>
        <end position="308"/>
    </location>
</feature>
<feature type="signal peptide" evidence="2">
    <location>
        <begin position="1"/>
        <end position="27"/>
    </location>
</feature>
<gene>
    <name evidence="3" type="ORF">WMO26_04670</name>
</gene>
<name>A0ABV1DZP0_9FIRM</name>
<evidence type="ECO:0000313" key="4">
    <source>
        <dbReference type="Proteomes" id="UP001489509"/>
    </source>
</evidence>
<comment type="caution">
    <text evidence="3">The sequence shown here is derived from an EMBL/GenBank/DDBJ whole genome shotgun (WGS) entry which is preliminary data.</text>
</comment>
<organism evidence="3 4">
    <name type="scientific">Solibaculum intestinale</name>
    <dbReference type="NCBI Taxonomy" id="3133165"/>
    <lineage>
        <taxon>Bacteria</taxon>
        <taxon>Bacillati</taxon>
        <taxon>Bacillota</taxon>
        <taxon>Clostridia</taxon>
        <taxon>Eubacteriales</taxon>
        <taxon>Oscillospiraceae</taxon>
        <taxon>Solibaculum</taxon>
    </lineage>
</organism>
<evidence type="ECO:0000313" key="3">
    <source>
        <dbReference type="EMBL" id="MEQ2440114.1"/>
    </source>
</evidence>